<dbReference type="EMBL" id="CP019911">
    <property type="protein sequence ID" value="AQW28840.1"/>
    <property type="molecule type" value="Genomic_DNA"/>
</dbReference>
<evidence type="ECO:0000313" key="1">
    <source>
        <dbReference type="EMBL" id="AQW28840.1"/>
    </source>
</evidence>
<name>A0A1U9VDT3_9RALS</name>
<dbReference type="AlphaFoldDB" id="A0A1U9VDT3"/>
<accession>A0A1U9VDT3</accession>
<evidence type="ECO:0000313" key="2">
    <source>
        <dbReference type="Proteomes" id="UP000189628"/>
    </source>
</evidence>
<reference evidence="1 2" key="1">
    <citation type="submission" date="2017-02" db="EMBL/GenBank/DDBJ databases">
        <title>Blood Disease Bacterium A2-HR MARDI.</title>
        <authorList>
            <person name="Badrun R."/>
            <person name="Abu Bakar N."/>
            <person name="Laboh R."/>
        </authorList>
    </citation>
    <scope>NUCLEOTIDE SEQUENCE [LARGE SCALE GENOMIC DNA]</scope>
    <source>
        <strain evidence="1 2">A2-HR MARDI</strain>
    </source>
</reference>
<sequence>MTDPLGRFWKQPDRTEILMDSKHAVMNRSSFDRLSEYSTSRPTGVYPGKMWKSITRDGAPYLCWYGIVEGRDDLCSNNARQILICD</sequence>
<dbReference type="Proteomes" id="UP000189628">
    <property type="component" value="Chromosome"/>
</dbReference>
<protein>
    <submittedName>
        <fullName evidence="1">Uncharacterized protein</fullName>
    </submittedName>
</protein>
<proteinExistence type="predicted"/>
<organism evidence="1 2">
    <name type="scientific">blood disease bacterium A2-HR MARDI</name>
    <dbReference type="NCBI Taxonomy" id="1944648"/>
    <lineage>
        <taxon>Bacteria</taxon>
        <taxon>Pseudomonadati</taxon>
        <taxon>Pseudomonadota</taxon>
        <taxon>Betaproteobacteria</taxon>
        <taxon>Burkholderiales</taxon>
        <taxon>Burkholderiaceae</taxon>
        <taxon>Ralstonia</taxon>
        <taxon>Ralstonia solanacearum species complex</taxon>
    </lineage>
</organism>
<gene>
    <name evidence="1" type="ORF">B0B51_01605</name>
</gene>